<evidence type="ECO:0000313" key="5">
    <source>
        <dbReference type="Proteomes" id="UP001501468"/>
    </source>
</evidence>
<dbReference type="PROSITE" id="PS50977">
    <property type="entry name" value="HTH_TETR_2"/>
    <property type="match status" value="1"/>
</dbReference>
<dbReference type="InterPro" id="IPR041583">
    <property type="entry name" value="TetR_C_31"/>
</dbReference>
<protein>
    <recommendedName>
        <fullName evidence="3">HTH tetR-type domain-containing protein</fullName>
    </recommendedName>
</protein>
<keyword evidence="1 2" id="KW-0238">DNA-binding</keyword>
<dbReference type="Proteomes" id="UP001501468">
    <property type="component" value="Unassembled WGS sequence"/>
</dbReference>
<sequence length="196" mass="20728">MPQNAATSPRRRQLLEAAVSVVAAGGMRGLTHRAVDARAGLPAGTCSAYLRTRAALVQALAAHVAAGLTEDVEALGRRLASGPGDPARATAQISDLFVGWLRDRDVVVTRLELTLEAARDDELAAVFTQWRERLLDVVEEVVARTREVGARPHAEAVVAALEGVLLAALARPARGRRAFVSRTVDAVLTAFAAGPR</sequence>
<dbReference type="InterPro" id="IPR009057">
    <property type="entry name" value="Homeodomain-like_sf"/>
</dbReference>
<dbReference type="Gene3D" id="1.10.357.10">
    <property type="entry name" value="Tetracycline Repressor, domain 2"/>
    <property type="match status" value="1"/>
</dbReference>
<keyword evidence="5" id="KW-1185">Reference proteome</keyword>
<organism evidence="4 5">
    <name type="scientific">Terrabacter ginsenosidimutans</name>
    <dbReference type="NCBI Taxonomy" id="490575"/>
    <lineage>
        <taxon>Bacteria</taxon>
        <taxon>Bacillati</taxon>
        <taxon>Actinomycetota</taxon>
        <taxon>Actinomycetes</taxon>
        <taxon>Micrococcales</taxon>
        <taxon>Intrasporangiaceae</taxon>
        <taxon>Terrabacter</taxon>
    </lineage>
</organism>
<gene>
    <name evidence="4" type="ORF">GCM10022399_38380</name>
</gene>
<reference evidence="5" key="1">
    <citation type="journal article" date="2019" name="Int. J. Syst. Evol. Microbiol.">
        <title>The Global Catalogue of Microorganisms (GCM) 10K type strain sequencing project: providing services to taxonomists for standard genome sequencing and annotation.</title>
        <authorList>
            <consortium name="The Broad Institute Genomics Platform"/>
            <consortium name="The Broad Institute Genome Sequencing Center for Infectious Disease"/>
            <person name="Wu L."/>
            <person name="Ma J."/>
        </authorList>
    </citation>
    <scope>NUCLEOTIDE SEQUENCE [LARGE SCALE GENOMIC DNA]</scope>
    <source>
        <strain evidence="5">JCM 17125</strain>
    </source>
</reference>
<dbReference type="EMBL" id="BAABDC010000008">
    <property type="protein sequence ID" value="GAA3718177.1"/>
    <property type="molecule type" value="Genomic_DNA"/>
</dbReference>
<feature type="domain" description="HTH tetR-type" evidence="3">
    <location>
        <begin position="8"/>
        <end position="68"/>
    </location>
</feature>
<evidence type="ECO:0000256" key="2">
    <source>
        <dbReference type="PROSITE-ProRule" id="PRU00335"/>
    </source>
</evidence>
<dbReference type="SUPFAM" id="SSF48498">
    <property type="entry name" value="Tetracyclin repressor-like, C-terminal domain"/>
    <property type="match status" value="1"/>
</dbReference>
<accession>A0ABP7EGC9</accession>
<dbReference type="InterPro" id="IPR001647">
    <property type="entry name" value="HTH_TetR"/>
</dbReference>
<comment type="caution">
    <text evidence="4">The sequence shown here is derived from an EMBL/GenBank/DDBJ whole genome shotgun (WGS) entry which is preliminary data.</text>
</comment>
<evidence type="ECO:0000256" key="1">
    <source>
        <dbReference type="ARBA" id="ARBA00023125"/>
    </source>
</evidence>
<name>A0ABP7EGC9_9MICO</name>
<dbReference type="InterPro" id="IPR036271">
    <property type="entry name" value="Tet_transcr_reg_TetR-rel_C_sf"/>
</dbReference>
<proteinExistence type="predicted"/>
<feature type="DNA-binding region" description="H-T-H motif" evidence="2">
    <location>
        <begin position="31"/>
        <end position="50"/>
    </location>
</feature>
<dbReference type="Pfam" id="PF17940">
    <property type="entry name" value="TetR_C_31"/>
    <property type="match status" value="1"/>
</dbReference>
<evidence type="ECO:0000313" key="4">
    <source>
        <dbReference type="EMBL" id="GAA3718177.1"/>
    </source>
</evidence>
<evidence type="ECO:0000259" key="3">
    <source>
        <dbReference type="PROSITE" id="PS50977"/>
    </source>
</evidence>
<dbReference type="SUPFAM" id="SSF46689">
    <property type="entry name" value="Homeodomain-like"/>
    <property type="match status" value="1"/>
</dbReference>